<dbReference type="InterPro" id="IPR022742">
    <property type="entry name" value="Hydrolase_4"/>
</dbReference>
<feature type="domain" description="Serine aminopeptidase S33" evidence="2">
    <location>
        <begin position="518"/>
        <end position="737"/>
    </location>
</feature>
<protein>
    <submittedName>
        <fullName evidence="3">Alpha/beta-hydrolase, putative</fullName>
    </submittedName>
</protein>
<feature type="compositionally biased region" description="Acidic residues" evidence="1">
    <location>
        <begin position="418"/>
        <end position="428"/>
    </location>
</feature>
<dbReference type="OrthoDB" id="2498029at2759"/>
<dbReference type="SUPFAM" id="SSF53474">
    <property type="entry name" value="alpha/beta-Hydrolases"/>
    <property type="match status" value="1"/>
</dbReference>
<feature type="region of interest" description="Disordered" evidence="1">
    <location>
        <begin position="748"/>
        <end position="818"/>
    </location>
</feature>
<name>A0A2P9DLZ3_PLARE</name>
<evidence type="ECO:0000256" key="1">
    <source>
        <dbReference type="SAM" id="MobiDB-lite"/>
    </source>
</evidence>
<dbReference type="InterPro" id="IPR051044">
    <property type="entry name" value="MAG_DAG_Lipase"/>
</dbReference>
<dbReference type="VEuPathDB" id="PlasmoDB:PRCDC_1327500"/>
<dbReference type="Proteomes" id="UP000240500">
    <property type="component" value="Chromosome 13"/>
</dbReference>
<evidence type="ECO:0000313" key="3">
    <source>
        <dbReference type="EMBL" id="SOV81924.1"/>
    </source>
</evidence>
<dbReference type="Pfam" id="PF12146">
    <property type="entry name" value="Hydrolase_4"/>
    <property type="match status" value="1"/>
</dbReference>
<dbReference type="FunFam" id="3.40.50.1820:FF:000104">
    <property type="entry name" value="Alpha/beta hydrolase, putative"/>
    <property type="match status" value="1"/>
</dbReference>
<feature type="compositionally biased region" description="Low complexity" evidence="1">
    <location>
        <begin position="890"/>
        <end position="906"/>
    </location>
</feature>
<dbReference type="Gene3D" id="3.40.50.1820">
    <property type="entry name" value="alpha/beta hydrolase"/>
    <property type="match status" value="1"/>
</dbReference>
<feature type="compositionally biased region" description="Acidic residues" evidence="1">
    <location>
        <begin position="779"/>
        <end position="806"/>
    </location>
</feature>
<feature type="region of interest" description="Disordered" evidence="1">
    <location>
        <begin position="405"/>
        <end position="428"/>
    </location>
</feature>
<dbReference type="InterPro" id="IPR029058">
    <property type="entry name" value="AB_hydrolase_fold"/>
</dbReference>
<feature type="region of interest" description="Disordered" evidence="1">
    <location>
        <begin position="1"/>
        <end position="20"/>
    </location>
</feature>
<feature type="compositionally biased region" description="Polar residues" evidence="1">
    <location>
        <begin position="835"/>
        <end position="856"/>
    </location>
</feature>
<accession>A0A2P9DLZ3</accession>
<evidence type="ECO:0000313" key="4">
    <source>
        <dbReference type="Proteomes" id="UP000240500"/>
    </source>
</evidence>
<dbReference type="AlphaFoldDB" id="A0A2P9DLZ3"/>
<reference evidence="3 4" key="1">
    <citation type="submission" date="2016-09" db="EMBL/GenBank/DDBJ databases">
        <authorList>
            <consortium name="Pathogen Informatics"/>
        </authorList>
    </citation>
    <scope>NUCLEOTIDE SEQUENCE [LARGE SCALE GENOMIC DNA]</scope>
</reference>
<organism evidence="3 4">
    <name type="scientific">Plasmodium reichenowi</name>
    <dbReference type="NCBI Taxonomy" id="5854"/>
    <lineage>
        <taxon>Eukaryota</taxon>
        <taxon>Sar</taxon>
        <taxon>Alveolata</taxon>
        <taxon>Apicomplexa</taxon>
        <taxon>Aconoidasida</taxon>
        <taxon>Haemosporida</taxon>
        <taxon>Plasmodiidae</taxon>
        <taxon>Plasmodium</taxon>
        <taxon>Plasmodium (Laverania)</taxon>
    </lineage>
</organism>
<feature type="compositionally biased region" description="Low complexity" evidence="1">
    <location>
        <begin position="807"/>
        <end position="817"/>
    </location>
</feature>
<dbReference type="PANTHER" id="PTHR11614">
    <property type="entry name" value="PHOSPHOLIPASE-RELATED"/>
    <property type="match status" value="1"/>
</dbReference>
<dbReference type="EMBL" id="LT969576">
    <property type="protein sequence ID" value="SOV81924.1"/>
    <property type="molecule type" value="Genomic_DNA"/>
</dbReference>
<proteinExistence type="predicted"/>
<dbReference type="GO" id="GO:0016787">
    <property type="term" value="F:hydrolase activity"/>
    <property type="evidence" value="ECO:0007669"/>
    <property type="project" value="UniProtKB-KW"/>
</dbReference>
<feature type="compositionally biased region" description="Low complexity" evidence="1">
    <location>
        <begin position="474"/>
        <end position="485"/>
    </location>
</feature>
<feature type="region of interest" description="Disordered" evidence="1">
    <location>
        <begin position="440"/>
        <end position="485"/>
    </location>
</feature>
<gene>
    <name evidence="3" type="ORF">PRG01_1330700</name>
</gene>
<keyword evidence="3" id="KW-0378">Hydrolase</keyword>
<feature type="compositionally biased region" description="Low complexity" evidence="1">
    <location>
        <begin position="441"/>
        <end position="466"/>
    </location>
</feature>
<dbReference type="VEuPathDB" id="PlasmoDB:PRG01_1330700"/>
<feature type="region of interest" description="Disordered" evidence="1">
    <location>
        <begin position="142"/>
        <end position="254"/>
    </location>
</feature>
<sequence>MASGKGKETISTKDTRNDEDNTNKKYFVDVIKRLNKNDNKKYYLDEENKTEIQDAETKFKNELNEEIYNKDDYIIYDDGNPEIQFFTNKQKLKIARYSWKVENPKAYVFALHGITSHLRNEYLNYYGRPIWAHKKDEVHDNNIASDDNNSNNNNNNIASDDNNNNIPSDDNNNNIPCDDNNNIPCDDNNNIPSDDNNNIPSDDNNNISSTDNNNIPSTDNNNIPSDDNNNNIPSDDNNSNNNNVNNDYKPGLDKCTNVLKESEKNNNDSIIKDNLTNTINYGYHRGNVGEDINNDIEKAHERCKSIEEKSEVNIPKYTSTSSLNKVNGNNNIEYENLRKSSLKSRESYFMINEPGKSVLNEGDVYESTSSLSCSSSELMDKKTLEKKLTMFLSCSSCMSNYNENTNGLNNDKKFGTDSDNEMSSDDNMMVDDDNVLLIDENYNSSNSNNNSKNNGSSNNSKNNSKNNNKKKNNNNKNNNNDNNNNNNNYDGCNDNTVYYCSMCGSVCNYCNCGERTLSYKNSWIEKLNENNFSFFGIDNQSHGLSEGSRNQRCFVEDFEHFILDAIQALEIFINEWKEKNEMKPIILMGLSMGGCIALRTLETINRLNKEWKSYVKCLILVSPMISLGKQKNKISNKLLISATKFLKYFFPLLKVNVKESNAKYAWIKHDSEIDPFQYCGPLNIKIAAECVSAADNCLKYHILKYVEESDTDIMVIQSKHDCIVDPSGSIDFMKKMVRLYNKKEEKRLKNNNKKYSQTSTYSTKEHNQKWATVHTVENNNDDNNDDNNNDNNNDDNNNDNNNDDDNNNNNNNNNNNDIVTRFQNDLISKDKENRTNNSFMNTPFINSAKDNTINNNETDDHQNEQTLNDGTLTNNNTMMMMTINDDNNNQNSEIINKNNNNNNNNNYSSKGSTQRTNYQTLISDEDKIEIQKLMQSYEKADYTQANLYNSIDYSNQTCNKFFENSYIKLSKCTLKNEKELWNPFDHGHYKNFILKKNNKNCNFSKEDKYKKLSIYILKYGCHTLPGEPDSKSSANILVNWLNNIFH</sequence>
<feature type="region of interest" description="Disordered" evidence="1">
    <location>
        <begin position="831"/>
        <end position="868"/>
    </location>
</feature>
<feature type="compositionally biased region" description="Low complexity" evidence="1">
    <location>
        <begin position="142"/>
        <end position="247"/>
    </location>
</feature>
<evidence type="ECO:0000259" key="2">
    <source>
        <dbReference type="Pfam" id="PF12146"/>
    </source>
</evidence>
<feature type="region of interest" description="Disordered" evidence="1">
    <location>
        <begin position="890"/>
        <end position="914"/>
    </location>
</feature>